<dbReference type="Pfam" id="PF18458">
    <property type="entry name" value="XPB_DRD"/>
    <property type="match status" value="1"/>
</dbReference>
<keyword evidence="2" id="KW-0547">Nucleotide-binding</keyword>
<proteinExistence type="inferred from homology"/>
<evidence type="ECO:0000256" key="6">
    <source>
        <dbReference type="ARBA" id="ARBA00023235"/>
    </source>
</evidence>
<evidence type="ECO:0000259" key="11">
    <source>
        <dbReference type="PROSITE" id="PS51194"/>
    </source>
</evidence>
<dbReference type="Gene3D" id="3.40.1170.30">
    <property type="match status" value="1"/>
</dbReference>
<dbReference type="InterPro" id="IPR032438">
    <property type="entry name" value="ERCC3_RAD25_C"/>
</dbReference>
<feature type="domain" description="Helicase ATP-binding" evidence="10">
    <location>
        <begin position="92"/>
        <end position="236"/>
    </location>
</feature>
<dbReference type="Gene3D" id="3.40.50.300">
    <property type="entry name" value="P-loop containing nucleotide triphosphate hydrolases"/>
    <property type="match status" value="2"/>
</dbReference>
<keyword evidence="5" id="KW-0067">ATP-binding</keyword>
<evidence type="ECO:0000256" key="3">
    <source>
        <dbReference type="ARBA" id="ARBA00022801"/>
    </source>
</evidence>
<dbReference type="AlphaFoldDB" id="A6DK51"/>
<dbReference type="EMBL" id="ABCK01000007">
    <property type="protein sequence ID" value="EDM27749.1"/>
    <property type="molecule type" value="Genomic_DNA"/>
</dbReference>
<feature type="domain" description="Helicase C-terminal" evidence="11">
    <location>
        <begin position="326"/>
        <end position="463"/>
    </location>
</feature>
<keyword evidence="6" id="KW-0413">Isomerase</keyword>
<dbReference type="Pfam" id="PF04851">
    <property type="entry name" value="ResIII"/>
    <property type="match status" value="1"/>
</dbReference>
<evidence type="ECO:0000256" key="2">
    <source>
        <dbReference type="ARBA" id="ARBA00022741"/>
    </source>
</evidence>
<dbReference type="RefSeq" id="WP_007278264.1">
    <property type="nucleotide sequence ID" value="NZ_ABCK01000007.1"/>
</dbReference>
<comment type="caution">
    <text evidence="12">The sequence shown here is derived from an EMBL/GenBank/DDBJ whole genome shotgun (WGS) entry which is preliminary data.</text>
</comment>
<dbReference type="Pfam" id="PF16203">
    <property type="entry name" value="ERCC3_RAD25_C"/>
    <property type="match status" value="1"/>
</dbReference>
<keyword evidence="4 12" id="KW-0347">Helicase</keyword>
<dbReference type="GO" id="GO:0005524">
    <property type="term" value="F:ATP binding"/>
    <property type="evidence" value="ECO:0007669"/>
    <property type="project" value="UniProtKB-KW"/>
</dbReference>
<dbReference type="PROSITE" id="PS51192">
    <property type="entry name" value="HELICASE_ATP_BIND_1"/>
    <property type="match status" value="1"/>
</dbReference>
<dbReference type="GO" id="GO:0016787">
    <property type="term" value="F:hydrolase activity"/>
    <property type="evidence" value="ECO:0007669"/>
    <property type="project" value="UniProtKB-KW"/>
</dbReference>
<evidence type="ECO:0000259" key="10">
    <source>
        <dbReference type="PROSITE" id="PS51192"/>
    </source>
</evidence>
<dbReference type="eggNOG" id="COG1061">
    <property type="taxonomic scope" value="Bacteria"/>
</dbReference>
<dbReference type="SMART" id="SM00490">
    <property type="entry name" value="HELICc"/>
    <property type="match status" value="1"/>
</dbReference>
<dbReference type="InterPro" id="IPR050615">
    <property type="entry name" value="ATP-dep_DNA_Helicase"/>
</dbReference>
<evidence type="ECO:0000256" key="1">
    <source>
        <dbReference type="ARBA" id="ARBA00006637"/>
    </source>
</evidence>
<dbReference type="PROSITE" id="PS51194">
    <property type="entry name" value="HELICASE_CTER"/>
    <property type="match status" value="1"/>
</dbReference>
<evidence type="ECO:0000256" key="9">
    <source>
        <dbReference type="ARBA" id="ARBA00048988"/>
    </source>
</evidence>
<dbReference type="STRING" id="313628.LNTAR_00070"/>
<dbReference type="SMART" id="SM00487">
    <property type="entry name" value="DEXDc"/>
    <property type="match status" value="1"/>
</dbReference>
<dbReference type="Proteomes" id="UP000004947">
    <property type="component" value="Unassembled WGS sequence"/>
</dbReference>
<dbReference type="SUPFAM" id="SSF52540">
    <property type="entry name" value="P-loop containing nucleoside triphosphate hydrolases"/>
    <property type="match status" value="1"/>
</dbReference>
<dbReference type="GO" id="GO:0003677">
    <property type="term" value="F:DNA binding"/>
    <property type="evidence" value="ECO:0007669"/>
    <property type="project" value="InterPro"/>
</dbReference>
<keyword evidence="13" id="KW-1185">Reference proteome</keyword>
<dbReference type="InterPro" id="IPR014001">
    <property type="entry name" value="Helicase_ATP-bd"/>
</dbReference>
<evidence type="ECO:0000313" key="12">
    <source>
        <dbReference type="EMBL" id="EDM27749.1"/>
    </source>
</evidence>
<evidence type="ECO:0000256" key="8">
    <source>
        <dbReference type="ARBA" id="ARBA00034808"/>
    </source>
</evidence>
<name>A6DK51_9BACT</name>
<reference evidence="12 13" key="1">
    <citation type="journal article" date="2010" name="J. Bacteriol.">
        <title>Genome sequence of Lentisphaera araneosa HTCC2155T, the type species of the order Lentisphaerales in the phylum Lentisphaerae.</title>
        <authorList>
            <person name="Thrash J.C."/>
            <person name="Cho J.C."/>
            <person name="Vergin K.L."/>
            <person name="Morris R.M."/>
            <person name="Giovannoni S.J."/>
        </authorList>
    </citation>
    <scope>NUCLEOTIDE SEQUENCE [LARGE SCALE GENOMIC DNA]</scope>
    <source>
        <strain evidence="12 13">HTCC2155</strain>
    </source>
</reference>
<evidence type="ECO:0000256" key="4">
    <source>
        <dbReference type="ARBA" id="ARBA00022806"/>
    </source>
</evidence>
<keyword evidence="3" id="KW-0378">Hydrolase</keyword>
<evidence type="ECO:0000256" key="7">
    <source>
        <dbReference type="ARBA" id="ARBA00034617"/>
    </source>
</evidence>
<evidence type="ECO:0000256" key="5">
    <source>
        <dbReference type="ARBA" id="ARBA00022840"/>
    </source>
</evidence>
<comment type="catalytic activity">
    <reaction evidence="7">
        <text>Couples ATP hydrolysis with the unwinding of duplex DNA by translocating in the 3'-5' direction.</text>
        <dbReference type="EC" id="5.6.2.4"/>
    </reaction>
</comment>
<dbReference type="InterPro" id="IPR001650">
    <property type="entry name" value="Helicase_C-like"/>
</dbReference>
<dbReference type="InterPro" id="IPR040699">
    <property type="entry name" value="XPB_DRD"/>
</dbReference>
<dbReference type="EC" id="5.6.2.4" evidence="8"/>
<dbReference type="CDD" id="cd17926">
    <property type="entry name" value="DEXHc_RE"/>
    <property type="match status" value="1"/>
</dbReference>
<sequence>MSQEQPIVLSFDAGTILVDRVGDQHRELLKGLLTYDERVRTYRALAMNYAKIVMTLHRAKIPFLDEAKDYQKQNFAMQNGMSPRAHQSQAFEAWRKVNCRGMVVLPTGAGKSFLAYMGIQYCQRPSLILVPTIDLMHQWQRGLSECFACEIGMLGGGEKDVQNITVSTYDSALLMMEWLGDRFGLLIFDECHHLPGDRMRQAAIMSLAPFRLGLTATPERSHTGLSEYGGLTGPLCFRMEIGELKGEILSPYETRRVELDLDEDEEFLYHEERQIYLDFLKRCGISFSNGDGWARFIMACARSDEGRRALKAFYAQKKIANCGRAKFRQIWQVFKDHAGERILIFTADNDTAYEIGRRFLLPVLTHHTKSAERKKMLERFRSGQHPILATSKVLNEGVDVPEASVGIVVSGSGSTREHVQRLGRILRKSQGKQAVLYELISRNTSEFNVSERRRQHSAYEGSR</sequence>
<accession>A6DK51</accession>
<dbReference type="PANTHER" id="PTHR11274">
    <property type="entry name" value="RAD25/XP-B DNA REPAIR HELICASE"/>
    <property type="match status" value="1"/>
</dbReference>
<dbReference type="GO" id="GO:0043138">
    <property type="term" value="F:3'-5' DNA helicase activity"/>
    <property type="evidence" value="ECO:0007669"/>
    <property type="project" value="UniProtKB-EC"/>
</dbReference>
<comment type="catalytic activity">
    <reaction evidence="9">
        <text>ATP + H2O = ADP + phosphate + H(+)</text>
        <dbReference type="Rhea" id="RHEA:13065"/>
        <dbReference type="ChEBI" id="CHEBI:15377"/>
        <dbReference type="ChEBI" id="CHEBI:15378"/>
        <dbReference type="ChEBI" id="CHEBI:30616"/>
        <dbReference type="ChEBI" id="CHEBI:43474"/>
        <dbReference type="ChEBI" id="CHEBI:456216"/>
        <dbReference type="EC" id="5.6.2.4"/>
    </reaction>
</comment>
<protein>
    <recommendedName>
        <fullName evidence="8">DNA 3'-5' helicase</fullName>
        <ecNumber evidence="8">5.6.2.4</ecNumber>
    </recommendedName>
</protein>
<dbReference type="InterPro" id="IPR027417">
    <property type="entry name" value="P-loop_NTPase"/>
</dbReference>
<comment type="similarity">
    <text evidence="1">Belongs to the helicase family. RAD25/XPB subfamily.</text>
</comment>
<gene>
    <name evidence="12" type="ORF">LNTAR_00070</name>
</gene>
<organism evidence="12 13">
    <name type="scientific">Lentisphaera araneosa HTCC2155</name>
    <dbReference type="NCBI Taxonomy" id="313628"/>
    <lineage>
        <taxon>Bacteria</taxon>
        <taxon>Pseudomonadati</taxon>
        <taxon>Lentisphaerota</taxon>
        <taxon>Lentisphaeria</taxon>
        <taxon>Lentisphaerales</taxon>
        <taxon>Lentisphaeraceae</taxon>
        <taxon>Lentisphaera</taxon>
    </lineage>
</organism>
<dbReference type="OrthoDB" id="9802848at2"/>
<dbReference type="InterPro" id="IPR006935">
    <property type="entry name" value="Helicase/UvrB_N"/>
</dbReference>
<dbReference type="PANTHER" id="PTHR11274:SF0">
    <property type="entry name" value="GENERAL TRANSCRIPTION AND DNA REPAIR FACTOR IIH HELICASE SUBUNIT XPB"/>
    <property type="match status" value="1"/>
</dbReference>
<evidence type="ECO:0000313" key="13">
    <source>
        <dbReference type="Proteomes" id="UP000004947"/>
    </source>
</evidence>